<reference evidence="5 6" key="1">
    <citation type="journal article" date="2015" name="Stand. Genomic Sci.">
        <title>Genomic Encyclopedia of Bacterial and Archaeal Type Strains, Phase III: the genomes of soil and plant-associated and newly described type strains.</title>
        <authorList>
            <person name="Whitman W.B."/>
            <person name="Woyke T."/>
            <person name="Klenk H.P."/>
            <person name="Zhou Y."/>
            <person name="Lilburn T.G."/>
            <person name="Beck B.J."/>
            <person name="De Vos P."/>
            <person name="Vandamme P."/>
            <person name="Eisen J.A."/>
            <person name="Garrity G."/>
            <person name="Hugenholtz P."/>
            <person name="Kyrpides N.C."/>
        </authorList>
    </citation>
    <scope>NUCLEOTIDE SEQUENCE [LARGE SCALE GENOMIC DNA]</scope>
    <source>
        <strain evidence="5 6">VKM Ac-2572</strain>
    </source>
</reference>
<dbReference type="GO" id="GO:0003677">
    <property type="term" value="F:DNA binding"/>
    <property type="evidence" value="ECO:0007669"/>
    <property type="project" value="UniProtKB-KW"/>
</dbReference>
<evidence type="ECO:0000256" key="1">
    <source>
        <dbReference type="ARBA" id="ARBA00023015"/>
    </source>
</evidence>
<dbReference type="SMART" id="SM00421">
    <property type="entry name" value="HTH_LUXR"/>
    <property type="match status" value="1"/>
</dbReference>
<dbReference type="AlphaFoldDB" id="A0A4R2GZJ5"/>
<dbReference type="CDD" id="cd06170">
    <property type="entry name" value="LuxR_C_like"/>
    <property type="match status" value="1"/>
</dbReference>
<evidence type="ECO:0000313" key="6">
    <source>
        <dbReference type="Proteomes" id="UP000294508"/>
    </source>
</evidence>
<evidence type="ECO:0000256" key="3">
    <source>
        <dbReference type="ARBA" id="ARBA00023163"/>
    </source>
</evidence>
<dbReference type="PANTHER" id="PTHR44688:SF16">
    <property type="entry name" value="DNA-BINDING TRANSCRIPTIONAL ACTIVATOR DEVR_DOSR"/>
    <property type="match status" value="1"/>
</dbReference>
<dbReference type="Gene3D" id="1.10.10.10">
    <property type="entry name" value="Winged helix-like DNA-binding domain superfamily/Winged helix DNA-binding domain"/>
    <property type="match status" value="1"/>
</dbReference>
<dbReference type="PROSITE" id="PS50043">
    <property type="entry name" value="HTH_LUXR_2"/>
    <property type="match status" value="1"/>
</dbReference>
<protein>
    <submittedName>
        <fullName evidence="5">Regulatory LuxR family protein</fullName>
    </submittedName>
</protein>
<evidence type="ECO:0000256" key="2">
    <source>
        <dbReference type="ARBA" id="ARBA00023125"/>
    </source>
</evidence>
<dbReference type="SUPFAM" id="SSF46894">
    <property type="entry name" value="C-terminal effector domain of the bipartite response regulators"/>
    <property type="match status" value="1"/>
</dbReference>
<accession>A0A4R2GZJ5</accession>
<sequence length="324" mass="36958">MPGFKGFSPKIAEIVRNADRTIRYVAPGEHRRLYNQWRVTMGTIGPVDSFYIGFFRDEQYLVIPYMFDELEEYEPPGFQMYGQEGLATWIKNHAKPYIYSMDSGKLLNKGHSFGDEERLSGDAIAIPLLQSPPDRSVVIGIASMQTYRSNVYTEETVQAFQVLARSVVTALQREREDLARQSTLFTDGPLGAKSMISVVDIIEDFGHKLERLRNKIDHLLKGELSNPELIRHELTALRDLCERAQGETTELFMVPSLDSQTLLDKLTPREREIAELIRNDLTNEEIALRLAISEPTVKTHVTRILRKFSVRQRSAVAAKLRPFG</sequence>
<keyword evidence="3" id="KW-0804">Transcription</keyword>
<dbReference type="EMBL" id="SLWN01000019">
    <property type="protein sequence ID" value="TCO16875.1"/>
    <property type="molecule type" value="Genomic_DNA"/>
</dbReference>
<gene>
    <name evidence="5" type="ORF">EV652_11964</name>
</gene>
<comment type="caution">
    <text evidence="5">The sequence shown here is derived from an EMBL/GenBank/DDBJ whole genome shotgun (WGS) entry which is preliminary data.</text>
</comment>
<name>A0A4R2GZJ5_9ACTN</name>
<dbReference type="InterPro" id="IPR000792">
    <property type="entry name" value="Tscrpt_reg_LuxR_C"/>
</dbReference>
<organism evidence="5 6">
    <name type="scientific">Kribbella steppae</name>
    <dbReference type="NCBI Taxonomy" id="2512223"/>
    <lineage>
        <taxon>Bacteria</taxon>
        <taxon>Bacillati</taxon>
        <taxon>Actinomycetota</taxon>
        <taxon>Actinomycetes</taxon>
        <taxon>Propionibacteriales</taxon>
        <taxon>Kribbellaceae</taxon>
        <taxon>Kribbella</taxon>
    </lineage>
</organism>
<feature type="domain" description="HTH luxR-type" evidence="4">
    <location>
        <begin position="259"/>
        <end position="324"/>
    </location>
</feature>
<evidence type="ECO:0000259" key="4">
    <source>
        <dbReference type="PROSITE" id="PS50043"/>
    </source>
</evidence>
<keyword evidence="6" id="KW-1185">Reference proteome</keyword>
<dbReference type="PANTHER" id="PTHR44688">
    <property type="entry name" value="DNA-BINDING TRANSCRIPTIONAL ACTIVATOR DEVR_DOSR"/>
    <property type="match status" value="1"/>
</dbReference>
<dbReference type="Pfam" id="PF00196">
    <property type="entry name" value="GerE"/>
    <property type="match status" value="1"/>
</dbReference>
<evidence type="ECO:0000313" key="5">
    <source>
        <dbReference type="EMBL" id="TCO16875.1"/>
    </source>
</evidence>
<keyword evidence="2" id="KW-0238">DNA-binding</keyword>
<dbReference type="InterPro" id="IPR036388">
    <property type="entry name" value="WH-like_DNA-bd_sf"/>
</dbReference>
<dbReference type="PROSITE" id="PS00622">
    <property type="entry name" value="HTH_LUXR_1"/>
    <property type="match status" value="1"/>
</dbReference>
<dbReference type="InterPro" id="IPR016032">
    <property type="entry name" value="Sig_transdc_resp-reg_C-effctor"/>
</dbReference>
<dbReference type="GO" id="GO:0006355">
    <property type="term" value="P:regulation of DNA-templated transcription"/>
    <property type="evidence" value="ECO:0007669"/>
    <property type="project" value="InterPro"/>
</dbReference>
<dbReference type="Proteomes" id="UP000294508">
    <property type="component" value="Unassembled WGS sequence"/>
</dbReference>
<keyword evidence="1" id="KW-0805">Transcription regulation</keyword>
<dbReference type="PRINTS" id="PR00038">
    <property type="entry name" value="HTHLUXR"/>
</dbReference>
<proteinExistence type="predicted"/>